<reference evidence="1 2" key="1">
    <citation type="submission" date="2019-10" db="EMBL/GenBank/DDBJ databases">
        <authorList>
            <person name="Palmer J.M."/>
        </authorList>
    </citation>
    <scope>NUCLEOTIDE SEQUENCE [LARGE SCALE GENOMIC DNA]</scope>
    <source>
        <strain evidence="1 2">TWF694</strain>
    </source>
</reference>
<protein>
    <recommendedName>
        <fullName evidence="3">F-box domain-containing protein</fullName>
    </recommendedName>
</protein>
<evidence type="ECO:0000313" key="1">
    <source>
        <dbReference type="EMBL" id="KAK6531960.1"/>
    </source>
</evidence>
<evidence type="ECO:0008006" key="3">
    <source>
        <dbReference type="Google" id="ProtNLM"/>
    </source>
</evidence>
<proteinExistence type="predicted"/>
<comment type="caution">
    <text evidence="1">The sequence shown here is derived from an EMBL/GenBank/DDBJ whole genome shotgun (WGS) entry which is preliminary data.</text>
</comment>
<dbReference type="Proteomes" id="UP001365542">
    <property type="component" value="Unassembled WGS sequence"/>
</dbReference>
<keyword evidence="2" id="KW-1185">Reference proteome</keyword>
<gene>
    <name evidence="1" type="ORF">TWF694_003123</name>
</gene>
<dbReference type="EMBL" id="JAVHJO010000012">
    <property type="protein sequence ID" value="KAK6531960.1"/>
    <property type="molecule type" value="Genomic_DNA"/>
</dbReference>
<name>A0AAV9X0K7_9PEZI</name>
<sequence>MTTLETVPDDIKYLFLASLEDVRSLKALCQVSALFAAVFSSRPSTIKAKVYFADALKYKNEALWVTSIKSLSAPVDKTIMVTAIDMYIRTSGTAQAPYTIDGNTYSHISKDLEETLYRNHEAVAELYEDFTKLVFETQLLPDGVVRTHVSPTESEERRIMKALYRTWMVLLICEKIQGPMIIAECTGKLFHTWGFWENVAVWGVLQGLYRGVFKTVVDKLGEMATAGVLSRFNSRSVPESDLTSLCLVYDFPEKTHRWIRKGEMEPGQAASRVLEIFPLVHDRDPGAWLRDSMSNEYQVVVKAQENLNANGSKQLGDDYARDRPRVFKRDRYMLGTYFRGVQVDLGAYVWDDWRLEQLLASQIEASMQKKVRGKGTKGG</sequence>
<evidence type="ECO:0000313" key="2">
    <source>
        <dbReference type="Proteomes" id="UP001365542"/>
    </source>
</evidence>
<dbReference type="AlphaFoldDB" id="A0AAV9X0K7"/>
<accession>A0AAV9X0K7</accession>
<organism evidence="1 2">
    <name type="scientific">Orbilia ellipsospora</name>
    <dbReference type="NCBI Taxonomy" id="2528407"/>
    <lineage>
        <taxon>Eukaryota</taxon>
        <taxon>Fungi</taxon>
        <taxon>Dikarya</taxon>
        <taxon>Ascomycota</taxon>
        <taxon>Pezizomycotina</taxon>
        <taxon>Orbiliomycetes</taxon>
        <taxon>Orbiliales</taxon>
        <taxon>Orbiliaceae</taxon>
        <taxon>Orbilia</taxon>
    </lineage>
</organism>